<evidence type="ECO:0000313" key="4">
    <source>
        <dbReference type="Proteomes" id="UP001464891"/>
    </source>
</evidence>
<proteinExistence type="predicted"/>
<keyword evidence="1" id="KW-0175">Coiled coil</keyword>
<evidence type="ECO:0000256" key="2">
    <source>
        <dbReference type="SAM" id="MobiDB-lite"/>
    </source>
</evidence>
<name>A0ABV0JDQ3_9CYAN</name>
<evidence type="ECO:0000313" key="3">
    <source>
        <dbReference type="EMBL" id="MEP0819916.1"/>
    </source>
</evidence>
<sequence>MTSQLLISTSASSSSSAPSGLEPGEPASSSTAVSEARNRLIESMKKSAYQVDHQVRVLTLQAEAEALLQQLQALKQQRSISELALTHRS</sequence>
<organism evidence="3 4">
    <name type="scientific">Trichocoleus desertorum GB2-A4</name>
    <dbReference type="NCBI Taxonomy" id="2933944"/>
    <lineage>
        <taxon>Bacteria</taxon>
        <taxon>Bacillati</taxon>
        <taxon>Cyanobacteriota</taxon>
        <taxon>Cyanophyceae</taxon>
        <taxon>Leptolyngbyales</taxon>
        <taxon>Trichocoleusaceae</taxon>
        <taxon>Trichocoleus</taxon>
    </lineage>
</organism>
<dbReference type="RefSeq" id="WP_190433018.1">
    <property type="nucleotide sequence ID" value="NZ_JAMPKM010000017.1"/>
</dbReference>
<gene>
    <name evidence="3" type="ORF">NC998_22695</name>
</gene>
<dbReference type="EMBL" id="JAMPKM010000017">
    <property type="protein sequence ID" value="MEP0819916.1"/>
    <property type="molecule type" value="Genomic_DNA"/>
</dbReference>
<feature type="coiled-coil region" evidence="1">
    <location>
        <begin position="57"/>
        <end position="84"/>
    </location>
</feature>
<accession>A0ABV0JDQ3</accession>
<protein>
    <submittedName>
        <fullName evidence="3">Uncharacterized protein</fullName>
    </submittedName>
</protein>
<keyword evidence="4" id="KW-1185">Reference proteome</keyword>
<dbReference type="Proteomes" id="UP001464891">
    <property type="component" value="Unassembled WGS sequence"/>
</dbReference>
<reference evidence="3 4" key="1">
    <citation type="submission" date="2022-04" db="EMBL/GenBank/DDBJ databases">
        <title>Positive selection, recombination, and allopatry shape intraspecific diversity of widespread and dominant cyanobacteria.</title>
        <authorList>
            <person name="Wei J."/>
            <person name="Shu W."/>
            <person name="Hu C."/>
        </authorList>
    </citation>
    <scope>NUCLEOTIDE SEQUENCE [LARGE SCALE GENOMIC DNA]</scope>
    <source>
        <strain evidence="3 4">GB2-A4</strain>
    </source>
</reference>
<evidence type="ECO:0000256" key="1">
    <source>
        <dbReference type="SAM" id="Coils"/>
    </source>
</evidence>
<feature type="region of interest" description="Disordered" evidence="2">
    <location>
        <begin position="1"/>
        <end position="35"/>
    </location>
</feature>
<comment type="caution">
    <text evidence="3">The sequence shown here is derived from an EMBL/GenBank/DDBJ whole genome shotgun (WGS) entry which is preliminary data.</text>
</comment>
<feature type="compositionally biased region" description="Low complexity" evidence="2">
    <location>
        <begin position="8"/>
        <end position="19"/>
    </location>
</feature>